<dbReference type="RefSeq" id="WP_013334465.1">
    <property type="nucleotide sequence ID" value="NC_014533.1"/>
</dbReference>
<accession>E0UL85</accession>
<dbReference type="InterPro" id="IPR000873">
    <property type="entry name" value="AMP-dep_synth/lig_dom"/>
</dbReference>
<evidence type="ECO:0000256" key="3">
    <source>
        <dbReference type="ARBA" id="ARBA00022832"/>
    </source>
</evidence>
<dbReference type="InterPro" id="IPR045851">
    <property type="entry name" value="AMP-bd_C_sf"/>
</dbReference>
<dbReference type="Gene3D" id="3.30.300.30">
    <property type="match status" value="1"/>
</dbReference>
<dbReference type="GO" id="GO:0006633">
    <property type="term" value="P:fatty acid biosynthetic process"/>
    <property type="evidence" value="ECO:0007669"/>
    <property type="project" value="TreeGrafter"/>
</dbReference>
<dbReference type="GO" id="GO:0016874">
    <property type="term" value="F:ligase activity"/>
    <property type="evidence" value="ECO:0007669"/>
    <property type="project" value="UniProtKB-KW"/>
</dbReference>
<dbReference type="GO" id="GO:0005886">
    <property type="term" value="C:plasma membrane"/>
    <property type="evidence" value="ECO:0007669"/>
    <property type="project" value="TreeGrafter"/>
</dbReference>
<organism evidence="7 8">
    <name type="scientific">Gloeothece verrucosa (strain PCC 7822)</name>
    <name type="common">Cyanothece sp. (strain PCC 7822)</name>
    <dbReference type="NCBI Taxonomy" id="497965"/>
    <lineage>
        <taxon>Bacteria</taxon>
        <taxon>Bacillati</taxon>
        <taxon>Cyanobacteriota</taxon>
        <taxon>Cyanophyceae</taxon>
        <taxon>Oscillatoriophycideae</taxon>
        <taxon>Chroococcales</taxon>
        <taxon>Aphanothecaceae</taxon>
        <taxon>Gloeothece</taxon>
        <taxon>Gloeothece verrucosa</taxon>
    </lineage>
</organism>
<dbReference type="KEGG" id="cyj:Cyan7822_5861"/>
<dbReference type="GO" id="GO:0070566">
    <property type="term" value="F:adenylyltransferase activity"/>
    <property type="evidence" value="ECO:0007669"/>
    <property type="project" value="TreeGrafter"/>
</dbReference>
<dbReference type="GO" id="GO:0071766">
    <property type="term" value="P:Actinobacterium-type cell wall biogenesis"/>
    <property type="evidence" value="ECO:0007669"/>
    <property type="project" value="UniProtKB-ARBA"/>
</dbReference>
<evidence type="ECO:0000256" key="1">
    <source>
        <dbReference type="ARBA" id="ARBA00006432"/>
    </source>
</evidence>
<proteinExistence type="inferred from homology"/>
<dbReference type="PANTHER" id="PTHR22754">
    <property type="entry name" value="DISCO-INTERACTING PROTEIN 2 DIP2 -RELATED"/>
    <property type="match status" value="1"/>
</dbReference>
<evidence type="ECO:0000256" key="4">
    <source>
        <dbReference type="ARBA" id="ARBA00023098"/>
    </source>
</evidence>
<name>E0UL85_GLOV7</name>
<dbReference type="FunFam" id="3.40.50.12780:FF:000013">
    <property type="entry name" value="Long-chain-fatty-acid--AMP ligase FadD32"/>
    <property type="match status" value="1"/>
</dbReference>
<dbReference type="InterPro" id="IPR042099">
    <property type="entry name" value="ANL_N_sf"/>
</dbReference>
<comment type="similarity">
    <text evidence="1">Belongs to the ATP-dependent AMP-binding enzyme family.</text>
</comment>
<dbReference type="PROSITE" id="PS00455">
    <property type="entry name" value="AMP_BINDING"/>
    <property type="match status" value="1"/>
</dbReference>
<dbReference type="EMBL" id="CP002199">
    <property type="protein sequence ID" value="ADN17715.1"/>
    <property type="molecule type" value="Genomic_DNA"/>
</dbReference>
<dbReference type="PANTHER" id="PTHR22754:SF32">
    <property type="entry name" value="DISCO-INTERACTING PROTEIN 2"/>
    <property type="match status" value="1"/>
</dbReference>
<keyword evidence="2 7" id="KW-0436">Ligase</keyword>
<evidence type="ECO:0000259" key="5">
    <source>
        <dbReference type="Pfam" id="PF00501"/>
    </source>
</evidence>
<sequence>MIKPEIEFFQEIKSESFTLLNLLAHRANKEPNKIGYKFLQRGETVSKITYLELELQAQVIAYSLQSLKLEGERVLLLYPSGLDFIKAFFGCLYAGLIAVPAYPPRASQHISRLLSITNDAKATIALTTSSILKSLESEINKHPELKSLQWLATDTLDNELAKEWTKPNITPKTLAFLQYTSGSTGKPKGVMVSHENLLHNLSLIYSCFAHSEQSQGVIWLPPYHDMGLIGGILQPLYGGFPVCLMAPMDFLQRPLRWLQAISQHQATTSGGPNFAYDLCLQKISPEERDQLDLSSWKVAFTGAETIRAKTLEQFAEYFAPCGFRKEAFYPCYGMAETTLIVTGGKVTDPPVICEIDGNSLEQNKVLPVQNPEHSKQLVGCGQNLPNQKTLIVNPETLIECLPEEVGEIWVSSSSVAQGYWEQPEETKKVFKAYLADKVQGPFLRTGDLGFIRDGELFVTGRIKDLIIIRGQNYYPQDIELAVEKSHPALRSNSGAAFSVEMKGQEKLIIVQEVERTYLRNLNINEIVSSIRQVVTKEFELQVYATVLVKPASIPKTSSGKIQRHRCREQFLQGTLSIVEDWCETPHGKVKFLHLQNEVDNLFKQLSNLNPTQK</sequence>
<keyword evidence="3" id="KW-0276">Fatty acid metabolism</keyword>
<evidence type="ECO:0000256" key="2">
    <source>
        <dbReference type="ARBA" id="ARBA00022598"/>
    </source>
</evidence>
<dbReference type="Pfam" id="PF23024">
    <property type="entry name" value="AMP-dom_DIP2-like"/>
    <property type="match status" value="1"/>
</dbReference>
<dbReference type="InterPro" id="IPR020845">
    <property type="entry name" value="AMP-binding_CS"/>
</dbReference>
<dbReference type="InterPro" id="IPR025110">
    <property type="entry name" value="AMP-bd_C"/>
</dbReference>
<evidence type="ECO:0000259" key="6">
    <source>
        <dbReference type="Pfam" id="PF23024"/>
    </source>
</evidence>
<dbReference type="Proteomes" id="UP000008206">
    <property type="component" value="Plasmid Cy782201"/>
</dbReference>
<evidence type="ECO:0000313" key="8">
    <source>
        <dbReference type="Proteomes" id="UP000008206"/>
    </source>
</evidence>
<dbReference type="CDD" id="cd05931">
    <property type="entry name" value="FAAL"/>
    <property type="match status" value="1"/>
</dbReference>
<dbReference type="HOGENOM" id="CLU_000022_23_7_3"/>
<dbReference type="InterPro" id="IPR040097">
    <property type="entry name" value="FAAL/FAAC"/>
</dbReference>
<feature type="domain" description="AMP-dependent synthetase/ligase" evidence="5">
    <location>
        <begin position="24"/>
        <end position="420"/>
    </location>
</feature>
<keyword evidence="7" id="KW-0614">Plasmid</keyword>
<reference evidence="8" key="1">
    <citation type="journal article" date="2011" name="MBio">
        <title>Novel metabolic attributes of the genus Cyanothece, comprising a group of unicellular nitrogen-fixing Cyanobacteria.</title>
        <authorList>
            <person name="Bandyopadhyay A."/>
            <person name="Elvitigala T."/>
            <person name="Welsh E."/>
            <person name="Stockel J."/>
            <person name="Liberton M."/>
            <person name="Min H."/>
            <person name="Sherman L.A."/>
            <person name="Pakrasi H.B."/>
        </authorList>
    </citation>
    <scope>NUCLEOTIDE SEQUENCE [LARGE SCALE GENOMIC DNA]</scope>
    <source>
        <strain evidence="8">PCC 7822</strain>
        <plasmid evidence="8">Cy782201</plasmid>
    </source>
</reference>
<keyword evidence="8" id="KW-1185">Reference proteome</keyword>
<geneLocation type="plasmid" evidence="7 8">
    <name>Cy782201</name>
</geneLocation>
<keyword evidence="4" id="KW-0443">Lipid metabolism</keyword>
<dbReference type="Gene3D" id="3.40.50.12780">
    <property type="entry name" value="N-terminal domain of ligase-like"/>
    <property type="match status" value="1"/>
</dbReference>
<dbReference type="Pfam" id="PF00501">
    <property type="entry name" value="AMP-binding"/>
    <property type="match status" value="1"/>
</dbReference>
<gene>
    <name evidence="7" type="ordered locus">Cyan7822_5861</name>
</gene>
<dbReference type="SUPFAM" id="SSF56801">
    <property type="entry name" value="Acetyl-CoA synthetase-like"/>
    <property type="match status" value="1"/>
</dbReference>
<dbReference type="OrthoDB" id="428071at2"/>
<protein>
    <submittedName>
        <fullName evidence="7">AMP-dependent synthetase and ligase</fullName>
    </submittedName>
</protein>
<evidence type="ECO:0000313" key="7">
    <source>
        <dbReference type="EMBL" id="ADN17715.1"/>
    </source>
</evidence>
<dbReference type="AlphaFoldDB" id="E0UL85"/>
<feature type="domain" description="AMP-binding enzyme C-terminal" evidence="6">
    <location>
        <begin position="464"/>
        <end position="578"/>
    </location>
</feature>